<dbReference type="Proteomes" id="UP001148662">
    <property type="component" value="Unassembled WGS sequence"/>
</dbReference>
<organism evidence="1 2">
    <name type="scientific">Phlebia brevispora</name>
    <dbReference type="NCBI Taxonomy" id="194682"/>
    <lineage>
        <taxon>Eukaryota</taxon>
        <taxon>Fungi</taxon>
        <taxon>Dikarya</taxon>
        <taxon>Basidiomycota</taxon>
        <taxon>Agaricomycotina</taxon>
        <taxon>Agaricomycetes</taxon>
        <taxon>Polyporales</taxon>
        <taxon>Meruliaceae</taxon>
        <taxon>Phlebia</taxon>
    </lineage>
</organism>
<proteinExistence type="predicted"/>
<keyword evidence="2" id="KW-1185">Reference proteome</keyword>
<dbReference type="EMBL" id="JANHOG010001347">
    <property type="protein sequence ID" value="KAJ3538600.1"/>
    <property type="molecule type" value="Genomic_DNA"/>
</dbReference>
<comment type="caution">
    <text evidence="1">The sequence shown here is derived from an EMBL/GenBank/DDBJ whole genome shotgun (WGS) entry which is preliminary data.</text>
</comment>
<reference evidence="1" key="1">
    <citation type="submission" date="2022-07" db="EMBL/GenBank/DDBJ databases">
        <title>Genome Sequence of Phlebia brevispora.</title>
        <authorList>
            <person name="Buettner E."/>
        </authorList>
    </citation>
    <scope>NUCLEOTIDE SEQUENCE</scope>
    <source>
        <strain evidence="1">MPL23</strain>
    </source>
</reference>
<sequence length="660" mass="73945">MTTRTPSPPQAQEPKVTPRNRTITTSAQNMTSNPSAGSDARADSRAAIKVELAGRLRFNDRSVLQRLGIDRITDKFVADCFSNFMNNSTHCEHWGKLRDVVRTAEATGRKNEIEMYPPLEYIFNYVEKYEWNDFKGCPGGSHRRFVGGHQQELSSEVHTLGFPSVKPDFSLLDPETPLVDSVKGKNKQLEKDNEPHYSSQWRYRSGFAEVKSISSQGPTSPTKETVTEIVQQAADYARLHMAARPFQLFSVGLLVYGLKFCVAIFDRNGATFSSEGSLENDQGWQLFLRVLIPATHPVIPALQAEASSLGITVPNNFPTFSVSLGDGRGTTVWLVKRLEGGVPEGSVKIMKTAWRSSRRTPEADIYKSLQTGRNFRSHACVAQFDEGGDVGFEDEQKVSVSALRKTMGIPQDGPQEDKILHRIFLSTVGRSIWEYESEEVLIRGIKAAVRGHKFLYENGILHRDISAGNVLLAVNPTEPGSEGFITDLDYAAISDDSPPARNRKVPHGGHITGTYQFMSIRLLDLMEQSAQGLLGDTEIITEVRDDLESFLWVFCYAIMRHHAVQYSSDAACRVQFRDTFGHLRLADIYKSRVSGWPVRNMRYFKKGLSAQLFQWFHDDVGTLLRGSGTLYDWETGFIFTHEALDEMLGIALSRVLQVTV</sequence>
<evidence type="ECO:0000313" key="1">
    <source>
        <dbReference type="EMBL" id="KAJ3538600.1"/>
    </source>
</evidence>
<name>A0ACC1SFU4_9APHY</name>
<evidence type="ECO:0000313" key="2">
    <source>
        <dbReference type="Proteomes" id="UP001148662"/>
    </source>
</evidence>
<accession>A0ACC1SFU4</accession>
<gene>
    <name evidence="1" type="ORF">NM688_g6494</name>
</gene>
<protein>
    <submittedName>
        <fullName evidence="1">Uncharacterized protein</fullName>
    </submittedName>
</protein>